<dbReference type="GO" id="GO:0005680">
    <property type="term" value="C:anaphase-promoting complex"/>
    <property type="evidence" value="ECO:0007669"/>
    <property type="project" value="InterPro"/>
</dbReference>
<evidence type="ECO:0000256" key="1">
    <source>
        <dbReference type="ARBA" id="ARBA00022618"/>
    </source>
</evidence>
<evidence type="ECO:0000256" key="3">
    <source>
        <dbReference type="ARBA" id="ARBA00023306"/>
    </source>
</evidence>
<proteinExistence type="predicted"/>
<accession>N6TJM1</accession>
<name>N6TJM1_DENPD</name>
<keyword evidence="2" id="KW-0498">Mitosis</keyword>
<dbReference type="AlphaFoldDB" id="N6TJM1"/>
<feature type="non-terminal residue" evidence="4">
    <location>
        <position position="1"/>
    </location>
</feature>
<dbReference type="GO" id="GO:0060090">
    <property type="term" value="F:molecular adaptor activity"/>
    <property type="evidence" value="ECO:0007669"/>
    <property type="project" value="TreeGrafter"/>
</dbReference>
<dbReference type="InterPro" id="IPR024990">
    <property type="entry name" value="Apc1"/>
</dbReference>
<dbReference type="GO" id="GO:0070979">
    <property type="term" value="P:protein K11-linked ubiquitination"/>
    <property type="evidence" value="ECO:0007669"/>
    <property type="project" value="TreeGrafter"/>
</dbReference>
<dbReference type="InterPro" id="IPR046794">
    <property type="entry name" value="Apc1_MidN"/>
</dbReference>
<reference evidence="4" key="1">
    <citation type="journal article" date="2013" name="Genome Biol.">
        <title>Draft genome of the mountain pine beetle, Dendroctonus ponderosae Hopkins, a major forest pest.</title>
        <authorList>
            <person name="Keeling C.I."/>
            <person name="Yuen M.M."/>
            <person name="Liao N.Y."/>
            <person name="Docking T.R."/>
            <person name="Chan S.K."/>
            <person name="Taylor G.A."/>
            <person name="Palmquist D.L."/>
            <person name="Jackman S.D."/>
            <person name="Nguyen A."/>
            <person name="Li M."/>
            <person name="Henderson H."/>
            <person name="Janes J.K."/>
            <person name="Zhao Y."/>
            <person name="Pandoh P."/>
            <person name="Moore R."/>
            <person name="Sperling F.A."/>
            <person name="Huber D.P."/>
            <person name="Birol I."/>
            <person name="Jones S.J."/>
            <person name="Bohlmann J."/>
        </authorList>
    </citation>
    <scope>NUCLEOTIDE SEQUENCE</scope>
</reference>
<organism evidence="4">
    <name type="scientific">Dendroctonus ponderosae</name>
    <name type="common">Mountain pine beetle</name>
    <dbReference type="NCBI Taxonomy" id="77166"/>
    <lineage>
        <taxon>Eukaryota</taxon>
        <taxon>Metazoa</taxon>
        <taxon>Ecdysozoa</taxon>
        <taxon>Arthropoda</taxon>
        <taxon>Hexapoda</taxon>
        <taxon>Insecta</taxon>
        <taxon>Pterygota</taxon>
        <taxon>Neoptera</taxon>
        <taxon>Endopterygota</taxon>
        <taxon>Coleoptera</taxon>
        <taxon>Polyphaga</taxon>
        <taxon>Cucujiformia</taxon>
        <taxon>Curculionidae</taxon>
        <taxon>Scolytinae</taxon>
        <taxon>Dendroctonus</taxon>
    </lineage>
</organism>
<dbReference type="GO" id="GO:0051301">
    <property type="term" value="P:cell division"/>
    <property type="evidence" value="ECO:0007669"/>
    <property type="project" value="UniProtKB-KW"/>
</dbReference>
<dbReference type="EMBL" id="KB740442">
    <property type="protein sequence ID" value="ENN80644.1"/>
    <property type="molecule type" value="Genomic_DNA"/>
</dbReference>
<dbReference type="PANTHER" id="PTHR12827:SF3">
    <property type="entry name" value="ANAPHASE-PROMOTING COMPLEX SUBUNIT 1"/>
    <property type="match status" value="1"/>
</dbReference>
<keyword evidence="3" id="KW-0131">Cell cycle</keyword>
<dbReference type="PANTHER" id="PTHR12827">
    <property type="entry name" value="MEIOTIC CHECKPOINT REGULATOR TSG24 FAMILY MEMBER"/>
    <property type="match status" value="1"/>
</dbReference>
<dbReference type="OrthoDB" id="26401at2759"/>
<dbReference type="GO" id="GO:0031145">
    <property type="term" value="P:anaphase-promoting complex-dependent catabolic process"/>
    <property type="evidence" value="ECO:0007669"/>
    <property type="project" value="TreeGrafter"/>
</dbReference>
<protein>
    <submittedName>
        <fullName evidence="4">Uncharacterized protein</fullName>
    </submittedName>
</protein>
<keyword evidence="1" id="KW-0132">Cell division</keyword>
<evidence type="ECO:0000256" key="2">
    <source>
        <dbReference type="ARBA" id="ARBA00022776"/>
    </source>
</evidence>
<evidence type="ECO:0000313" key="4">
    <source>
        <dbReference type="EMBL" id="ENN80644.1"/>
    </source>
</evidence>
<dbReference type="GO" id="GO:0007091">
    <property type="term" value="P:metaphase/anaphase transition of mitotic cell cycle"/>
    <property type="evidence" value="ECO:0007669"/>
    <property type="project" value="TreeGrafter"/>
</dbReference>
<dbReference type="Pfam" id="PF20518">
    <property type="entry name" value="Apc1_MidN"/>
    <property type="match status" value="1"/>
</dbReference>
<gene>
    <name evidence="4" type="ORF">YQE_02931</name>
</gene>
<sequence>MSVSVAVGRYQGGAGKKAVLVGLIDSVENRLTLKYSNGTFYRITLSVITYSELIECCLVALKQCLPRDAALVLACRWYSARHVIGSEDLDTTQEWDIFTSILFELLGYEDDQICDKPEIPAVKRQKTSPSSAVEDWSNLLSSDIEVRDIICEMFNLQVSPIVDKPPSSNTSKISVNPKGILFPHLRNIHFTLHLLYEDFKLNNLYGQCVLPLAKLLSQISINLGLRDYTLHYWKDFPKYVAVKGPKIDEALFKCFNVWQGISEKPVSVMAHIYKLLKGHNLLPYPHFMNVNGRSRDIVQLCGVLSQSNRDGSSEILLDSFIRELAQPMQDSSHVKHQKSNTVDCSLNEQVALLMVDMKIDTKQKEPIWVDHRTSRPDYSDVTRHISMEASNSVGLKINTKKPQYMTNLVMIEVIKIGAASIEQVSSYKYLCHEISIGRDNQIRHPNILMKKSFRPVHVACAYERG</sequence>
<dbReference type="HOGENOM" id="CLU_588313_0_0_1"/>